<reference evidence="2 3" key="1">
    <citation type="journal article" date="2021" name="bioRxiv">
        <title>The Gossypium anomalum genome as a resource for cotton improvement and evolutionary analysis of hybrid incompatibility.</title>
        <authorList>
            <person name="Grover C.E."/>
            <person name="Yuan D."/>
            <person name="Arick M.A."/>
            <person name="Miller E.R."/>
            <person name="Hu G."/>
            <person name="Peterson D.G."/>
            <person name="Wendel J.F."/>
            <person name="Udall J.A."/>
        </authorList>
    </citation>
    <scope>NUCLEOTIDE SEQUENCE [LARGE SCALE GENOMIC DNA]</scope>
    <source>
        <strain evidence="2">JFW-Udall</strain>
        <tissue evidence="2">Leaf</tissue>
    </source>
</reference>
<dbReference type="AlphaFoldDB" id="A0A8J5YAX7"/>
<dbReference type="EMBL" id="JAHUZN010000010">
    <property type="protein sequence ID" value="KAG8481229.1"/>
    <property type="molecule type" value="Genomic_DNA"/>
</dbReference>
<name>A0A8J5YAX7_9ROSI</name>
<dbReference type="PANTHER" id="PTHR46033">
    <property type="entry name" value="PROTEIN MAIN-LIKE 2"/>
    <property type="match status" value="1"/>
</dbReference>
<dbReference type="Proteomes" id="UP000701853">
    <property type="component" value="Chromosome 10"/>
</dbReference>
<evidence type="ECO:0000313" key="2">
    <source>
        <dbReference type="EMBL" id="KAG8481229.1"/>
    </source>
</evidence>
<dbReference type="GO" id="GO:0010073">
    <property type="term" value="P:meristem maintenance"/>
    <property type="evidence" value="ECO:0007669"/>
    <property type="project" value="InterPro"/>
</dbReference>
<proteinExistence type="predicted"/>
<dbReference type="Pfam" id="PF10536">
    <property type="entry name" value="PMD"/>
    <property type="match status" value="1"/>
</dbReference>
<accession>A0A8J5YAX7</accession>
<sequence length="187" mass="21534">MLEGTKLDSPLISALVERWRLDTHTFHLPYGECTITLEDVSLQPGLSINRDGVTGSVVSVDWSATYDQLLGKVLNKFRGSQIEMRWLDDNFQTIKDLEIDVEKEQFTHAFILKLIRVRMDTISGSEDLKMHLGLILANLSIWHVKVPLIIFAMVDMHESEQVMRQFKCMQRTPLQPQKLDGLHKIDM</sequence>
<keyword evidence="3" id="KW-1185">Reference proteome</keyword>
<evidence type="ECO:0000313" key="3">
    <source>
        <dbReference type="Proteomes" id="UP000701853"/>
    </source>
</evidence>
<feature type="domain" description="Aminotransferase-like plant mobile" evidence="1">
    <location>
        <begin position="6"/>
        <end position="115"/>
    </location>
</feature>
<evidence type="ECO:0000259" key="1">
    <source>
        <dbReference type="Pfam" id="PF10536"/>
    </source>
</evidence>
<comment type="caution">
    <text evidence="2">The sequence shown here is derived from an EMBL/GenBank/DDBJ whole genome shotgun (WGS) entry which is preliminary data.</text>
</comment>
<dbReference type="OrthoDB" id="970874at2759"/>
<protein>
    <recommendedName>
        <fullName evidence="1">Aminotransferase-like plant mobile domain-containing protein</fullName>
    </recommendedName>
</protein>
<gene>
    <name evidence="2" type="ORF">CXB51_025994</name>
</gene>
<dbReference type="PANTHER" id="PTHR46033:SF8">
    <property type="entry name" value="PROTEIN MAINTENANCE OF MERISTEMS-LIKE"/>
    <property type="match status" value="1"/>
</dbReference>
<dbReference type="InterPro" id="IPR044824">
    <property type="entry name" value="MAIN-like"/>
</dbReference>
<dbReference type="InterPro" id="IPR019557">
    <property type="entry name" value="AminoTfrase-like_pln_mobile"/>
</dbReference>
<organism evidence="2 3">
    <name type="scientific">Gossypium anomalum</name>
    <dbReference type="NCBI Taxonomy" id="47600"/>
    <lineage>
        <taxon>Eukaryota</taxon>
        <taxon>Viridiplantae</taxon>
        <taxon>Streptophyta</taxon>
        <taxon>Embryophyta</taxon>
        <taxon>Tracheophyta</taxon>
        <taxon>Spermatophyta</taxon>
        <taxon>Magnoliopsida</taxon>
        <taxon>eudicotyledons</taxon>
        <taxon>Gunneridae</taxon>
        <taxon>Pentapetalae</taxon>
        <taxon>rosids</taxon>
        <taxon>malvids</taxon>
        <taxon>Malvales</taxon>
        <taxon>Malvaceae</taxon>
        <taxon>Malvoideae</taxon>
        <taxon>Gossypium</taxon>
    </lineage>
</organism>